<proteinExistence type="predicted"/>
<name>A0A8H6NLV2_9PEZI</name>
<dbReference type="EMBL" id="WIGO01000025">
    <property type="protein sequence ID" value="KAF6837395.1"/>
    <property type="molecule type" value="Genomic_DNA"/>
</dbReference>
<evidence type="ECO:0000256" key="1">
    <source>
        <dbReference type="SAM" id="MobiDB-lite"/>
    </source>
</evidence>
<evidence type="ECO:0000313" key="3">
    <source>
        <dbReference type="Proteomes" id="UP000654918"/>
    </source>
</evidence>
<feature type="region of interest" description="Disordered" evidence="1">
    <location>
        <begin position="1"/>
        <end position="65"/>
    </location>
</feature>
<reference evidence="2" key="1">
    <citation type="journal article" date="2020" name="Phytopathology">
        <title>Genome Sequence Resources of Colletotrichum truncatum, C. plurivorum, C. musicola, and C. sojae: Four Species Pathogenic to Soybean (Glycine max).</title>
        <authorList>
            <person name="Rogerio F."/>
            <person name="Boufleur T.R."/>
            <person name="Ciampi-Guillardi M."/>
            <person name="Sukno S.A."/>
            <person name="Thon M.R."/>
            <person name="Massola Junior N.S."/>
            <person name="Baroncelli R."/>
        </authorList>
    </citation>
    <scope>NUCLEOTIDE SEQUENCE</scope>
    <source>
        <strain evidence="2">LFN00145</strain>
    </source>
</reference>
<feature type="compositionally biased region" description="Low complexity" evidence="1">
    <location>
        <begin position="10"/>
        <end position="24"/>
    </location>
</feature>
<organism evidence="2 3">
    <name type="scientific">Colletotrichum plurivorum</name>
    <dbReference type="NCBI Taxonomy" id="2175906"/>
    <lineage>
        <taxon>Eukaryota</taxon>
        <taxon>Fungi</taxon>
        <taxon>Dikarya</taxon>
        <taxon>Ascomycota</taxon>
        <taxon>Pezizomycotina</taxon>
        <taxon>Sordariomycetes</taxon>
        <taxon>Hypocreomycetidae</taxon>
        <taxon>Glomerellales</taxon>
        <taxon>Glomerellaceae</taxon>
        <taxon>Colletotrichum</taxon>
        <taxon>Colletotrichum orchidearum species complex</taxon>
    </lineage>
</organism>
<protein>
    <submittedName>
        <fullName evidence="2">Uncharacterized protein</fullName>
    </submittedName>
</protein>
<feature type="compositionally biased region" description="Basic and acidic residues" evidence="1">
    <location>
        <begin position="49"/>
        <end position="60"/>
    </location>
</feature>
<evidence type="ECO:0000313" key="2">
    <source>
        <dbReference type="EMBL" id="KAF6837395.1"/>
    </source>
</evidence>
<sequence length="193" mass="20929">MCPSPPLNMAMSSASSIDAAESGRGTQGGVGTTPPPCRRCAPEIEPEDKESLHGLRESIDSRPNLSELRRVATGAPSCADSETGRIPLKDKVKGLHLNSTPAQLYHDKSPSTPIQKQIRYDFPFDKHKNDPIVDLSVVTMKRSTTKSIDDEGMVSWTGAISGFHVWPAPGADTHVRPTRRADEALHACRAYEA</sequence>
<comment type="caution">
    <text evidence="2">The sequence shown here is derived from an EMBL/GenBank/DDBJ whole genome shotgun (WGS) entry which is preliminary data.</text>
</comment>
<accession>A0A8H6NLV2</accession>
<gene>
    <name evidence="2" type="ORF">CPLU01_03019</name>
</gene>
<dbReference type="Proteomes" id="UP000654918">
    <property type="component" value="Unassembled WGS sequence"/>
</dbReference>
<dbReference type="AlphaFoldDB" id="A0A8H6NLV2"/>
<keyword evidence="3" id="KW-1185">Reference proteome</keyword>